<feature type="transmembrane region" description="Helical" evidence="1">
    <location>
        <begin position="50"/>
        <end position="69"/>
    </location>
</feature>
<evidence type="ECO:0000256" key="1">
    <source>
        <dbReference type="SAM" id="Phobius"/>
    </source>
</evidence>
<feature type="transmembrane region" description="Helical" evidence="1">
    <location>
        <begin position="81"/>
        <end position="112"/>
    </location>
</feature>
<name>A0A1M7IP25_RUMFL</name>
<dbReference type="OrthoDB" id="1821781at2"/>
<dbReference type="AlphaFoldDB" id="A0A1M7IP25"/>
<organism evidence="2 3">
    <name type="scientific">Ruminococcus flavefaciens</name>
    <dbReference type="NCBI Taxonomy" id="1265"/>
    <lineage>
        <taxon>Bacteria</taxon>
        <taxon>Bacillati</taxon>
        <taxon>Bacillota</taxon>
        <taxon>Clostridia</taxon>
        <taxon>Eubacteriales</taxon>
        <taxon>Oscillospiraceae</taxon>
        <taxon>Ruminococcus</taxon>
    </lineage>
</organism>
<keyword evidence="1" id="KW-1133">Transmembrane helix</keyword>
<proteinExistence type="predicted"/>
<protein>
    <submittedName>
        <fullName evidence="2">Uncharacterized protein</fullName>
    </submittedName>
</protein>
<dbReference type="EMBL" id="FRCT01000004">
    <property type="protein sequence ID" value="SHM42445.1"/>
    <property type="molecule type" value="Genomic_DNA"/>
</dbReference>
<evidence type="ECO:0000313" key="3">
    <source>
        <dbReference type="Proteomes" id="UP000184394"/>
    </source>
</evidence>
<accession>A0A1M7IP25</accession>
<reference evidence="2 3" key="1">
    <citation type="submission" date="2016-11" db="EMBL/GenBank/DDBJ databases">
        <authorList>
            <person name="Jaros S."/>
            <person name="Januszkiewicz K."/>
            <person name="Wedrychowicz H."/>
        </authorList>
    </citation>
    <scope>NUCLEOTIDE SEQUENCE [LARGE SCALE GENOMIC DNA]</scope>
    <source>
        <strain evidence="2 3">Y1</strain>
    </source>
</reference>
<evidence type="ECO:0000313" key="2">
    <source>
        <dbReference type="EMBL" id="SHM42445.1"/>
    </source>
</evidence>
<feature type="transmembrane region" description="Helical" evidence="1">
    <location>
        <begin position="21"/>
        <end position="44"/>
    </location>
</feature>
<dbReference type="Proteomes" id="UP000184394">
    <property type="component" value="Unassembled WGS sequence"/>
</dbReference>
<dbReference type="RefSeq" id="WP_072949908.1">
    <property type="nucleotide sequence ID" value="NZ_FRCT01000004.1"/>
</dbReference>
<keyword evidence="1" id="KW-0812">Transmembrane</keyword>
<sequence length="171" mass="19897">MDFEEEYKQNRTAMKRIKKEDTVIFIVFAVNMIMAIWLFIAFFMSFDKKILFSSIFGAAASVIGFLSAYRKDSALAIVSGVFLVAEMIGVFFFGFVTLLGFVLAGVFIVFAVRNFNNIKKYKWLEQQDGFPQFEPKLKEYDMNRVQRSIKDPYAIKMEERQRSSYGNMDEI</sequence>
<keyword evidence="1" id="KW-0472">Membrane</keyword>
<gene>
    <name evidence="2" type="ORF">SAMN04487860_104232</name>
</gene>